<sequence>MVSSLRRVVRLVVAVASCAGKRWRAPERPAGGPLALVVGLPKMGTTSLRNYFHCSGYRTSHQACSDGPHCGQCVSDFVSQVAKLGIRQPSAIGDQTKLFRKACGAYDAFTQLDSVTTSGCVVPQVAHLKSLLVALPTAMFDRMVRNCPIDAQNGAGLAAWARAHVARSKDLVARSRCGVVVDIEAPVPDVGAALAATINDTHARCWGQANARPKAPVAPGRRRRLSDRAPRGARRRRLSPKAGGWRTKVGDVDASCAFAARAGLDPDGPGPELVVDYDGGSSVATLTPGRGGDRGAARVARAPRLCRSRSARAPDGTAPALLMAASDVDYLFFHWPYFLNAGVYAAARRLPVYLWLGELPGALRDTVGPTCARSRWRADRGFDGPNSNHYTKVVAAALLLDVGGVPGVLFRDMDMFAVFPNAPMRAAVAATDVHDALKVDVAFPCTSKIDRDAPRRGRGGPPRGFRLKSTKFYLRDSAAARDLLDAWLDHRCGPKDQIALWYATYALAKDRGCLNYDAAQLVNMSYAEAYHTERPGLNYLFKRCRPFRFACGRQFVMPDVLHEGAFPRADGVDVPIHHRERTMRVVPRRDGSPVLDAAYRASLGLDALDGP</sequence>
<comment type="caution">
    <text evidence="2">The sequence shown here is derived from an EMBL/GenBank/DDBJ whole genome shotgun (WGS) entry which is preliminary data.</text>
</comment>
<dbReference type="AlphaFoldDB" id="A0A8J2SQI0"/>
<dbReference type="EMBL" id="CAKKNE010000003">
    <property type="protein sequence ID" value="CAH0372002.1"/>
    <property type="molecule type" value="Genomic_DNA"/>
</dbReference>
<evidence type="ECO:0000313" key="3">
    <source>
        <dbReference type="Proteomes" id="UP000789595"/>
    </source>
</evidence>
<protein>
    <submittedName>
        <fullName evidence="2">Uncharacterized protein</fullName>
    </submittedName>
</protein>
<dbReference type="OrthoDB" id="41409at2759"/>
<evidence type="ECO:0000256" key="1">
    <source>
        <dbReference type="SAM" id="MobiDB-lite"/>
    </source>
</evidence>
<feature type="region of interest" description="Disordered" evidence="1">
    <location>
        <begin position="210"/>
        <end position="245"/>
    </location>
</feature>
<proteinExistence type="predicted"/>
<reference evidence="2" key="1">
    <citation type="submission" date="2021-11" db="EMBL/GenBank/DDBJ databases">
        <authorList>
            <consortium name="Genoscope - CEA"/>
            <person name="William W."/>
        </authorList>
    </citation>
    <scope>NUCLEOTIDE SEQUENCE</scope>
</reference>
<organism evidence="2 3">
    <name type="scientific">Pelagomonas calceolata</name>
    <dbReference type="NCBI Taxonomy" id="35677"/>
    <lineage>
        <taxon>Eukaryota</taxon>
        <taxon>Sar</taxon>
        <taxon>Stramenopiles</taxon>
        <taxon>Ochrophyta</taxon>
        <taxon>Pelagophyceae</taxon>
        <taxon>Pelagomonadales</taxon>
        <taxon>Pelagomonadaceae</taxon>
        <taxon>Pelagomonas</taxon>
    </lineage>
</organism>
<accession>A0A8J2SQI0</accession>
<evidence type="ECO:0000313" key="2">
    <source>
        <dbReference type="EMBL" id="CAH0372002.1"/>
    </source>
</evidence>
<name>A0A8J2SQI0_9STRA</name>
<keyword evidence="3" id="KW-1185">Reference proteome</keyword>
<feature type="compositionally biased region" description="Basic residues" evidence="1">
    <location>
        <begin position="220"/>
        <end position="239"/>
    </location>
</feature>
<gene>
    <name evidence="2" type="ORF">PECAL_3P19750</name>
</gene>
<dbReference type="Proteomes" id="UP000789595">
    <property type="component" value="Unassembled WGS sequence"/>
</dbReference>